<accession>A0A812ZDI2</accession>
<evidence type="ECO:0000313" key="1">
    <source>
        <dbReference type="EMBL" id="CAE7823912.1"/>
    </source>
</evidence>
<name>A0A812ZDI2_9DINO</name>
<dbReference type="EMBL" id="CAJNJA010047386">
    <property type="protein sequence ID" value="CAE7823912.1"/>
    <property type="molecule type" value="Genomic_DNA"/>
</dbReference>
<dbReference type="AlphaFoldDB" id="A0A812ZDI2"/>
<organism evidence="1 2">
    <name type="scientific">Symbiodinium necroappetens</name>
    <dbReference type="NCBI Taxonomy" id="1628268"/>
    <lineage>
        <taxon>Eukaryota</taxon>
        <taxon>Sar</taxon>
        <taxon>Alveolata</taxon>
        <taxon>Dinophyceae</taxon>
        <taxon>Suessiales</taxon>
        <taxon>Symbiodiniaceae</taxon>
        <taxon>Symbiodinium</taxon>
    </lineage>
</organism>
<keyword evidence="2" id="KW-1185">Reference proteome</keyword>
<sequence length="299" mass="33562">MAFYFIPQVDMAFGKRAKELSQDLDGILQRLLKHLFPELPRHRQIMLKFDASMLDARRCGSTTMADTMLQPAGHQFLKEQALQAVRSLRDRKPIVRIHEIRNLLGYLDPLRARGLMRRTCRRAQFSVADSLSGMVFLASGSRAQGLKCFAQHGHYLLFDSGLKSRSNVSAPWFRGVGVPEGLLGICVNFTLVGCEVQAAWSFLLRRFSQPLETPPPPEAIIRARLCSQTAFEAWAVLQEFLGEDCWKTSLPVLAKRLQSMDLFDPALQTALLNAVSLAQSESSVQLGSPKNLIENRSDF</sequence>
<reference evidence="1" key="1">
    <citation type="submission" date="2021-02" db="EMBL/GenBank/DDBJ databases">
        <authorList>
            <person name="Dougan E. K."/>
            <person name="Rhodes N."/>
            <person name="Thang M."/>
            <person name="Chan C."/>
        </authorList>
    </citation>
    <scope>NUCLEOTIDE SEQUENCE</scope>
</reference>
<dbReference type="Proteomes" id="UP000601435">
    <property type="component" value="Unassembled WGS sequence"/>
</dbReference>
<proteinExistence type="predicted"/>
<comment type="caution">
    <text evidence="1">The sequence shown here is derived from an EMBL/GenBank/DDBJ whole genome shotgun (WGS) entry which is preliminary data.</text>
</comment>
<protein>
    <submittedName>
        <fullName evidence="1">Uncharacterized protein</fullName>
    </submittedName>
</protein>
<dbReference type="OrthoDB" id="409495at2759"/>
<gene>
    <name evidence="1" type="ORF">SNEC2469_LOCUS24554</name>
</gene>
<evidence type="ECO:0000313" key="2">
    <source>
        <dbReference type="Proteomes" id="UP000601435"/>
    </source>
</evidence>